<dbReference type="SMART" id="SM00342">
    <property type="entry name" value="HTH_ARAC"/>
    <property type="match status" value="1"/>
</dbReference>
<dbReference type="InterPro" id="IPR018060">
    <property type="entry name" value="HTH_AraC"/>
</dbReference>
<dbReference type="GO" id="GO:0043565">
    <property type="term" value="F:sequence-specific DNA binding"/>
    <property type="evidence" value="ECO:0007669"/>
    <property type="project" value="InterPro"/>
</dbReference>
<evidence type="ECO:0000256" key="3">
    <source>
        <dbReference type="ARBA" id="ARBA00023163"/>
    </source>
</evidence>
<organism evidence="5 6">
    <name type="scientific">Anaerobium acetethylicum</name>
    <dbReference type="NCBI Taxonomy" id="1619234"/>
    <lineage>
        <taxon>Bacteria</taxon>
        <taxon>Bacillati</taxon>
        <taxon>Bacillota</taxon>
        <taxon>Clostridia</taxon>
        <taxon>Lachnospirales</taxon>
        <taxon>Lachnospiraceae</taxon>
        <taxon>Anaerobium</taxon>
    </lineage>
</organism>
<dbReference type="STRING" id="1619234.SAMN05421730_10277"/>
<feature type="domain" description="HTH araC/xylS-type" evidence="4">
    <location>
        <begin position="253"/>
        <end position="354"/>
    </location>
</feature>
<keyword evidence="6" id="KW-1185">Reference proteome</keyword>
<protein>
    <submittedName>
        <fullName evidence="5">AraC-type DNA-binding protein</fullName>
    </submittedName>
</protein>
<dbReference type="SUPFAM" id="SSF46689">
    <property type="entry name" value="Homeodomain-like"/>
    <property type="match status" value="1"/>
</dbReference>
<dbReference type="InterPro" id="IPR011051">
    <property type="entry name" value="RmlC_Cupin_sf"/>
</dbReference>
<dbReference type="EMBL" id="FMKA01000027">
    <property type="protein sequence ID" value="SCP98830.1"/>
    <property type="molecule type" value="Genomic_DNA"/>
</dbReference>
<dbReference type="PROSITE" id="PS01124">
    <property type="entry name" value="HTH_ARAC_FAMILY_2"/>
    <property type="match status" value="1"/>
</dbReference>
<dbReference type="Pfam" id="PF12833">
    <property type="entry name" value="HTH_18"/>
    <property type="match status" value="1"/>
</dbReference>
<dbReference type="AlphaFoldDB" id="A0A1D3TX13"/>
<dbReference type="PANTHER" id="PTHR43280">
    <property type="entry name" value="ARAC-FAMILY TRANSCRIPTIONAL REGULATOR"/>
    <property type="match status" value="1"/>
</dbReference>
<evidence type="ECO:0000313" key="5">
    <source>
        <dbReference type="EMBL" id="SCP98830.1"/>
    </source>
</evidence>
<dbReference type="Proteomes" id="UP000199315">
    <property type="component" value="Unassembled WGS sequence"/>
</dbReference>
<accession>A0A1D3TX13</accession>
<gene>
    <name evidence="5" type="ORF">SAMN05421730_10277</name>
</gene>
<name>A0A1D3TX13_9FIRM</name>
<dbReference type="OrthoDB" id="2329780at2"/>
<evidence type="ECO:0000313" key="6">
    <source>
        <dbReference type="Proteomes" id="UP000199315"/>
    </source>
</evidence>
<sequence>MSIEKNDLTTIQFKIDKPNTRIMSRKTDTKVTSTPDIVFETIHSDDNENNFVFTFINADTFITTTYSADSENSPKNYQQLHYHDFFELIYIISGSMYQQIETERHLYTSGSLCLLNCFISHQEEYSTDFRALFLRLPISLMKSLLDDINTLFFDMERAYGNQLFEQFFTDSFGYTETTYVLRKEYIDFIPNENAPEIKQHMYGFFDSLTLQLANPVIGSTYIIKGLIIQILCELSDSSKYQIIPLNIGTDSEIVLFNAIREQIQKSCGHISRKELEDNLSYSGSYLNRIIRKYSGYSLKQFALSVSLNKAVDLLQNTNMSINEICDYLQFSNQTYFYSSFQKKYGLTPKKYRENYRNSLGKS</sequence>
<dbReference type="Pfam" id="PF02311">
    <property type="entry name" value="AraC_binding"/>
    <property type="match status" value="1"/>
</dbReference>
<reference evidence="5 6" key="1">
    <citation type="submission" date="2016-09" db="EMBL/GenBank/DDBJ databases">
        <authorList>
            <person name="Capua I."/>
            <person name="De Benedictis P."/>
            <person name="Joannis T."/>
            <person name="Lombin L.H."/>
            <person name="Cattoli G."/>
        </authorList>
    </citation>
    <scope>NUCLEOTIDE SEQUENCE [LARGE SCALE GENOMIC DNA]</scope>
    <source>
        <strain evidence="5 6">GluBS11</strain>
    </source>
</reference>
<evidence type="ECO:0000259" key="4">
    <source>
        <dbReference type="PROSITE" id="PS01124"/>
    </source>
</evidence>
<keyword evidence="3" id="KW-0804">Transcription</keyword>
<dbReference type="SUPFAM" id="SSF51182">
    <property type="entry name" value="RmlC-like cupins"/>
    <property type="match status" value="1"/>
</dbReference>
<dbReference type="Gene3D" id="1.10.10.60">
    <property type="entry name" value="Homeodomain-like"/>
    <property type="match status" value="1"/>
</dbReference>
<keyword evidence="1" id="KW-0805">Transcription regulation</keyword>
<dbReference type="InterPro" id="IPR014710">
    <property type="entry name" value="RmlC-like_jellyroll"/>
</dbReference>
<dbReference type="GO" id="GO:0003700">
    <property type="term" value="F:DNA-binding transcription factor activity"/>
    <property type="evidence" value="ECO:0007669"/>
    <property type="project" value="InterPro"/>
</dbReference>
<dbReference type="PANTHER" id="PTHR43280:SF34">
    <property type="entry name" value="ARAC-FAMILY TRANSCRIPTIONAL REGULATOR"/>
    <property type="match status" value="1"/>
</dbReference>
<dbReference type="RefSeq" id="WP_091236012.1">
    <property type="nucleotide sequence ID" value="NZ_FMKA01000027.1"/>
</dbReference>
<keyword evidence="2 5" id="KW-0238">DNA-binding</keyword>
<dbReference type="InterPro" id="IPR003313">
    <property type="entry name" value="AraC-bd"/>
</dbReference>
<evidence type="ECO:0000256" key="1">
    <source>
        <dbReference type="ARBA" id="ARBA00023015"/>
    </source>
</evidence>
<dbReference type="InterPro" id="IPR009057">
    <property type="entry name" value="Homeodomain-like_sf"/>
</dbReference>
<dbReference type="Gene3D" id="2.60.120.10">
    <property type="entry name" value="Jelly Rolls"/>
    <property type="match status" value="1"/>
</dbReference>
<proteinExistence type="predicted"/>
<evidence type="ECO:0000256" key="2">
    <source>
        <dbReference type="ARBA" id="ARBA00023125"/>
    </source>
</evidence>